<dbReference type="STRING" id="861298.SAMN04488136_15011"/>
<dbReference type="Proteomes" id="UP000198854">
    <property type="component" value="Unassembled WGS sequence"/>
</dbReference>
<organism evidence="1 2">
    <name type="scientific">Vibrio xiamenensis</name>
    <dbReference type="NCBI Taxonomy" id="861298"/>
    <lineage>
        <taxon>Bacteria</taxon>
        <taxon>Pseudomonadati</taxon>
        <taxon>Pseudomonadota</taxon>
        <taxon>Gammaproteobacteria</taxon>
        <taxon>Vibrionales</taxon>
        <taxon>Vibrionaceae</taxon>
        <taxon>Vibrio</taxon>
    </lineage>
</organism>
<reference evidence="2" key="1">
    <citation type="submission" date="2016-10" db="EMBL/GenBank/DDBJ databases">
        <authorList>
            <person name="Varghese N."/>
            <person name="Submissions S."/>
        </authorList>
    </citation>
    <scope>NUCLEOTIDE SEQUENCE [LARGE SCALE GENOMIC DNA]</scope>
    <source>
        <strain evidence="2">CGMCC 1.10228</strain>
    </source>
</reference>
<proteinExistence type="predicted"/>
<protein>
    <submittedName>
        <fullName evidence="1">Uncharacterized protein</fullName>
    </submittedName>
</protein>
<name>A0A1G8HEV8_9VIBR</name>
<gene>
    <name evidence="1" type="ORF">SAMN04488136_15011</name>
</gene>
<evidence type="ECO:0000313" key="2">
    <source>
        <dbReference type="Proteomes" id="UP000198854"/>
    </source>
</evidence>
<dbReference type="InterPro" id="IPR046702">
    <property type="entry name" value="DUF6572"/>
</dbReference>
<sequence>MSIEQKNKVDMITQLNDKVVLVISDDLEWDEKNQKLLLLQDKLNAYLSFIESGQLSDKYPNLDNNRIQIRLISKYAPNAEAEKFLSIASQSVKQAGFELALQFAKVPA</sequence>
<dbReference type="OrthoDB" id="2229810at2"/>
<dbReference type="RefSeq" id="WP_093279420.1">
    <property type="nucleotide sequence ID" value="NZ_FNDD01000050.1"/>
</dbReference>
<evidence type="ECO:0000313" key="1">
    <source>
        <dbReference type="EMBL" id="SDI05163.1"/>
    </source>
</evidence>
<dbReference type="AlphaFoldDB" id="A0A1G8HEV8"/>
<accession>A0A1G8HEV8</accession>
<dbReference type="Pfam" id="PF20212">
    <property type="entry name" value="DUF6572"/>
    <property type="match status" value="1"/>
</dbReference>
<keyword evidence="2" id="KW-1185">Reference proteome</keyword>
<dbReference type="EMBL" id="FNDD01000050">
    <property type="protein sequence ID" value="SDI05163.1"/>
    <property type="molecule type" value="Genomic_DNA"/>
</dbReference>